<proteinExistence type="predicted"/>
<dbReference type="Proteomes" id="UP001058974">
    <property type="component" value="Chromosome 7"/>
</dbReference>
<dbReference type="Gramene" id="Psat07G0602500-T1">
    <property type="protein sequence ID" value="KAI5391002.1"/>
    <property type="gene ID" value="KIW84_076025"/>
</dbReference>
<gene>
    <name evidence="2" type="ORF">KIW84_076025</name>
</gene>
<organism evidence="2 3">
    <name type="scientific">Pisum sativum</name>
    <name type="common">Garden pea</name>
    <name type="synonym">Lathyrus oleraceus</name>
    <dbReference type="NCBI Taxonomy" id="3888"/>
    <lineage>
        <taxon>Eukaryota</taxon>
        <taxon>Viridiplantae</taxon>
        <taxon>Streptophyta</taxon>
        <taxon>Embryophyta</taxon>
        <taxon>Tracheophyta</taxon>
        <taxon>Spermatophyta</taxon>
        <taxon>Magnoliopsida</taxon>
        <taxon>eudicotyledons</taxon>
        <taxon>Gunneridae</taxon>
        <taxon>Pentapetalae</taxon>
        <taxon>rosids</taxon>
        <taxon>fabids</taxon>
        <taxon>Fabales</taxon>
        <taxon>Fabaceae</taxon>
        <taxon>Papilionoideae</taxon>
        <taxon>50 kb inversion clade</taxon>
        <taxon>NPAAA clade</taxon>
        <taxon>Hologalegina</taxon>
        <taxon>IRL clade</taxon>
        <taxon>Fabeae</taxon>
        <taxon>Lathyrus</taxon>
    </lineage>
</organism>
<feature type="compositionally biased region" description="Low complexity" evidence="1">
    <location>
        <begin position="38"/>
        <end position="49"/>
    </location>
</feature>
<feature type="compositionally biased region" description="Polar residues" evidence="1">
    <location>
        <begin position="28"/>
        <end position="37"/>
    </location>
</feature>
<evidence type="ECO:0000256" key="1">
    <source>
        <dbReference type="SAM" id="MobiDB-lite"/>
    </source>
</evidence>
<reference evidence="2 3" key="1">
    <citation type="journal article" date="2022" name="Nat. Genet.">
        <title>Improved pea reference genome and pan-genome highlight genomic features and evolutionary characteristics.</title>
        <authorList>
            <person name="Yang T."/>
            <person name="Liu R."/>
            <person name="Luo Y."/>
            <person name="Hu S."/>
            <person name="Wang D."/>
            <person name="Wang C."/>
            <person name="Pandey M.K."/>
            <person name="Ge S."/>
            <person name="Xu Q."/>
            <person name="Li N."/>
            <person name="Li G."/>
            <person name="Huang Y."/>
            <person name="Saxena R.K."/>
            <person name="Ji Y."/>
            <person name="Li M."/>
            <person name="Yan X."/>
            <person name="He Y."/>
            <person name="Liu Y."/>
            <person name="Wang X."/>
            <person name="Xiang C."/>
            <person name="Varshney R.K."/>
            <person name="Ding H."/>
            <person name="Gao S."/>
            <person name="Zong X."/>
        </authorList>
    </citation>
    <scope>NUCLEOTIDE SEQUENCE [LARGE SCALE GENOMIC DNA]</scope>
    <source>
        <strain evidence="2 3">cv. Zhongwan 6</strain>
    </source>
</reference>
<feature type="region of interest" description="Disordered" evidence="1">
    <location>
        <begin position="24"/>
        <end position="63"/>
    </location>
</feature>
<dbReference type="AlphaFoldDB" id="A0A9D4VWT6"/>
<protein>
    <submittedName>
        <fullName evidence="2">Uncharacterized protein</fullName>
    </submittedName>
</protein>
<sequence>MRLRSGRITKREIRKLKRKYVKRMAIPRNNNGEQPSNSTGAGTITATSTEPTPSIASVTSTPSMMVTPTTVQEGVIFPPSITQSHPIEVVHPKAGEGLLEFLHRCKAKDSEVILYPQCNVVFDKKGCKEGRKRPAGKEERELEEE</sequence>
<feature type="region of interest" description="Disordered" evidence="1">
    <location>
        <begin position="126"/>
        <end position="145"/>
    </location>
</feature>
<keyword evidence="3" id="KW-1185">Reference proteome</keyword>
<feature type="compositionally biased region" description="Basic and acidic residues" evidence="1">
    <location>
        <begin position="135"/>
        <end position="145"/>
    </location>
</feature>
<name>A0A9D4VWT6_PEA</name>
<dbReference type="EMBL" id="JAMSHJ010000007">
    <property type="protein sequence ID" value="KAI5391002.1"/>
    <property type="molecule type" value="Genomic_DNA"/>
</dbReference>
<comment type="caution">
    <text evidence="2">The sequence shown here is derived from an EMBL/GenBank/DDBJ whole genome shotgun (WGS) entry which is preliminary data.</text>
</comment>
<evidence type="ECO:0000313" key="2">
    <source>
        <dbReference type="EMBL" id="KAI5391002.1"/>
    </source>
</evidence>
<evidence type="ECO:0000313" key="3">
    <source>
        <dbReference type="Proteomes" id="UP001058974"/>
    </source>
</evidence>
<accession>A0A9D4VWT6</accession>